<dbReference type="FunFam" id="3.90.25.10:FF:000028">
    <property type="entry name" value="UDP-glucose 4-epimerase GalE"/>
    <property type="match status" value="1"/>
</dbReference>
<dbReference type="PRINTS" id="PR01713">
    <property type="entry name" value="NUCEPIMERASE"/>
</dbReference>
<gene>
    <name evidence="12" type="primary">galE</name>
    <name evidence="12" type="ORF">IB286_07910</name>
</gene>
<evidence type="ECO:0000256" key="6">
    <source>
        <dbReference type="ARBA" id="ARBA00018569"/>
    </source>
</evidence>
<dbReference type="Gene3D" id="3.90.25.10">
    <property type="entry name" value="UDP-galactose 4-epimerase, domain 1"/>
    <property type="match status" value="1"/>
</dbReference>
<keyword evidence="9 10" id="KW-0413">Isomerase</keyword>
<comment type="cofactor">
    <cofactor evidence="2 10">
        <name>NAD(+)</name>
        <dbReference type="ChEBI" id="CHEBI:57540"/>
    </cofactor>
</comment>
<keyword evidence="8" id="KW-0299">Galactose metabolism</keyword>
<dbReference type="NCBIfam" id="TIGR01179">
    <property type="entry name" value="galE"/>
    <property type="match status" value="1"/>
</dbReference>
<protein>
    <recommendedName>
        <fullName evidence="6 10">UDP-glucose 4-epimerase</fullName>
        <ecNumber evidence="5 10">5.1.3.2</ecNumber>
    </recommendedName>
</protein>
<comment type="catalytic activity">
    <reaction evidence="1 10">
        <text>UDP-alpha-D-glucose = UDP-alpha-D-galactose</text>
        <dbReference type="Rhea" id="RHEA:22168"/>
        <dbReference type="ChEBI" id="CHEBI:58885"/>
        <dbReference type="ChEBI" id="CHEBI:66914"/>
        <dbReference type="EC" id="5.1.3.2"/>
    </reaction>
</comment>
<keyword evidence="7 10" id="KW-0520">NAD</keyword>
<dbReference type="Gene3D" id="3.40.50.720">
    <property type="entry name" value="NAD(P)-binding Rossmann-like Domain"/>
    <property type="match status" value="1"/>
</dbReference>
<comment type="similarity">
    <text evidence="4 10">Belongs to the NAD(P)-dependent epimerase/dehydratase family.</text>
</comment>
<evidence type="ECO:0000256" key="7">
    <source>
        <dbReference type="ARBA" id="ARBA00023027"/>
    </source>
</evidence>
<evidence type="ECO:0000256" key="8">
    <source>
        <dbReference type="ARBA" id="ARBA00023144"/>
    </source>
</evidence>
<evidence type="ECO:0000259" key="11">
    <source>
        <dbReference type="Pfam" id="PF01370"/>
    </source>
</evidence>
<comment type="subunit">
    <text evidence="10">Homodimer.</text>
</comment>
<dbReference type="InterPro" id="IPR036291">
    <property type="entry name" value="NAD(P)-bd_dom_sf"/>
</dbReference>
<dbReference type="RefSeq" id="WP_190764331.1">
    <property type="nucleotide sequence ID" value="NZ_JACXLD010000003.1"/>
</dbReference>
<evidence type="ECO:0000256" key="5">
    <source>
        <dbReference type="ARBA" id="ARBA00013189"/>
    </source>
</evidence>
<dbReference type="Proteomes" id="UP000610558">
    <property type="component" value="Unassembled WGS sequence"/>
</dbReference>
<feature type="domain" description="NAD-dependent epimerase/dehydratase" evidence="11">
    <location>
        <begin position="3"/>
        <end position="260"/>
    </location>
</feature>
<dbReference type="Pfam" id="PF01370">
    <property type="entry name" value="Epimerase"/>
    <property type="match status" value="1"/>
</dbReference>
<evidence type="ECO:0000256" key="3">
    <source>
        <dbReference type="ARBA" id="ARBA00004947"/>
    </source>
</evidence>
<evidence type="ECO:0000313" key="13">
    <source>
        <dbReference type="Proteomes" id="UP000610558"/>
    </source>
</evidence>
<proteinExistence type="inferred from homology"/>
<name>A0A927C2Q7_9GAMM</name>
<dbReference type="GO" id="GO:0003978">
    <property type="term" value="F:UDP-glucose 4-epimerase activity"/>
    <property type="evidence" value="ECO:0007669"/>
    <property type="project" value="UniProtKB-UniRule"/>
</dbReference>
<organism evidence="12 13">
    <name type="scientific">Spongiibacter pelagi</name>
    <dbReference type="NCBI Taxonomy" id="2760804"/>
    <lineage>
        <taxon>Bacteria</taxon>
        <taxon>Pseudomonadati</taxon>
        <taxon>Pseudomonadota</taxon>
        <taxon>Gammaproteobacteria</taxon>
        <taxon>Cellvibrionales</taxon>
        <taxon>Spongiibacteraceae</taxon>
        <taxon>Spongiibacter</taxon>
    </lineage>
</organism>
<dbReference type="PANTHER" id="PTHR43725">
    <property type="entry name" value="UDP-GLUCOSE 4-EPIMERASE"/>
    <property type="match status" value="1"/>
</dbReference>
<keyword evidence="13" id="KW-1185">Reference proteome</keyword>
<evidence type="ECO:0000256" key="2">
    <source>
        <dbReference type="ARBA" id="ARBA00001911"/>
    </source>
</evidence>
<dbReference type="NCBIfam" id="NF007956">
    <property type="entry name" value="PRK10675.1"/>
    <property type="match status" value="1"/>
</dbReference>
<dbReference type="GO" id="GO:0006012">
    <property type="term" value="P:galactose metabolic process"/>
    <property type="evidence" value="ECO:0007669"/>
    <property type="project" value="UniProtKB-KW"/>
</dbReference>
<dbReference type="CDD" id="cd05247">
    <property type="entry name" value="UDP_G4E_1_SDR_e"/>
    <property type="match status" value="1"/>
</dbReference>
<evidence type="ECO:0000256" key="10">
    <source>
        <dbReference type="RuleBase" id="RU366046"/>
    </source>
</evidence>
<reference evidence="12" key="1">
    <citation type="submission" date="2020-09" db="EMBL/GenBank/DDBJ databases">
        <authorList>
            <person name="Yoon J.-W."/>
        </authorList>
    </citation>
    <scope>NUCLEOTIDE SEQUENCE</scope>
    <source>
        <strain evidence="12">KMU-158</strain>
    </source>
</reference>
<dbReference type="AlphaFoldDB" id="A0A927C2Q7"/>
<dbReference type="InterPro" id="IPR001509">
    <property type="entry name" value="Epimerase_deHydtase"/>
</dbReference>
<comment type="caution">
    <text evidence="12">The sequence shown here is derived from an EMBL/GenBank/DDBJ whole genome shotgun (WGS) entry which is preliminary data.</text>
</comment>
<comment type="pathway">
    <text evidence="3 10">Carbohydrate metabolism; galactose metabolism.</text>
</comment>
<sequence>MAVLVTGGAGYIGSHCVLVLLEKGIDVVVLDNLANSSSESLARVAKITGKSAAFVQGDVTSTEDLESVFQQFDIESVIHFAGLKAVGESKQKPLEYYENNVAGTLKLLACMGKHQVKKFVFSSSATIYGEEAPVPYLEEYGQGCTTNPYGTSKAMVETILQDLAESDPEWSICALRYFNPVGAHPSGDIGEDPSGIPNNLMPYISQVAIGRREKLSIFGGDYATLDGTCRRDYLHVMDLAEGHLAALNHIEKGFDAINLGTGNPLSVLEMVSAFEQATDKKVAYEIVGRREGDLPEFWANADKAKNKLGWEATRSVTEMMADTWRWQSQNPQGY</sequence>
<dbReference type="SUPFAM" id="SSF51735">
    <property type="entry name" value="NAD(P)-binding Rossmann-fold domains"/>
    <property type="match status" value="1"/>
</dbReference>
<dbReference type="EC" id="5.1.3.2" evidence="5 10"/>
<dbReference type="GO" id="GO:0005829">
    <property type="term" value="C:cytosol"/>
    <property type="evidence" value="ECO:0007669"/>
    <property type="project" value="TreeGrafter"/>
</dbReference>
<evidence type="ECO:0000256" key="9">
    <source>
        <dbReference type="ARBA" id="ARBA00023235"/>
    </source>
</evidence>
<evidence type="ECO:0000256" key="4">
    <source>
        <dbReference type="ARBA" id="ARBA00007637"/>
    </source>
</evidence>
<evidence type="ECO:0000313" key="12">
    <source>
        <dbReference type="EMBL" id="MBD2858937.1"/>
    </source>
</evidence>
<evidence type="ECO:0000256" key="1">
    <source>
        <dbReference type="ARBA" id="ARBA00000083"/>
    </source>
</evidence>
<dbReference type="InterPro" id="IPR005886">
    <property type="entry name" value="UDP_G4E"/>
</dbReference>
<dbReference type="EMBL" id="JACXLD010000003">
    <property type="protein sequence ID" value="MBD2858937.1"/>
    <property type="molecule type" value="Genomic_DNA"/>
</dbReference>
<accession>A0A927C2Q7</accession>
<keyword evidence="10" id="KW-0119">Carbohydrate metabolism</keyword>
<dbReference type="PANTHER" id="PTHR43725:SF47">
    <property type="entry name" value="UDP-GLUCOSE 4-EPIMERASE"/>
    <property type="match status" value="1"/>
</dbReference>